<dbReference type="AlphaFoldDB" id="A0A2H3CSD7"/>
<keyword evidence="1" id="KW-0732">Signal</keyword>
<dbReference type="OrthoDB" id="7691805at2759"/>
<name>A0A2H3CSD7_ARMGA</name>
<organism evidence="2 3">
    <name type="scientific">Armillaria gallica</name>
    <name type="common">Bulbous honey fungus</name>
    <name type="synonym">Armillaria bulbosa</name>
    <dbReference type="NCBI Taxonomy" id="47427"/>
    <lineage>
        <taxon>Eukaryota</taxon>
        <taxon>Fungi</taxon>
        <taxon>Dikarya</taxon>
        <taxon>Basidiomycota</taxon>
        <taxon>Agaricomycotina</taxon>
        <taxon>Agaricomycetes</taxon>
        <taxon>Agaricomycetidae</taxon>
        <taxon>Agaricales</taxon>
        <taxon>Marasmiineae</taxon>
        <taxon>Physalacriaceae</taxon>
        <taxon>Armillaria</taxon>
    </lineage>
</organism>
<dbReference type="Proteomes" id="UP000217790">
    <property type="component" value="Unassembled WGS sequence"/>
</dbReference>
<feature type="chain" id="PRO_5013843698" evidence="1">
    <location>
        <begin position="18"/>
        <end position="227"/>
    </location>
</feature>
<dbReference type="STRING" id="47427.A0A2H3CSD7"/>
<dbReference type="InParanoid" id="A0A2H3CSD7"/>
<feature type="signal peptide" evidence="1">
    <location>
        <begin position="1"/>
        <end position="17"/>
    </location>
</feature>
<proteinExistence type="predicted"/>
<evidence type="ECO:0000313" key="3">
    <source>
        <dbReference type="Proteomes" id="UP000217790"/>
    </source>
</evidence>
<protein>
    <submittedName>
        <fullName evidence="2">Uncharacterized protein</fullName>
    </submittedName>
</protein>
<evidence type="ECO:0000256" key="1">
    <source>
        <dbReference type="SAM" id="SignalP"/>
    </source>
</evidence>
<sequence length="227" mass="24852">MAFTLILVSCLDQSRYALTIQDGNCTIQSPQPKREMIGIIPVTRGLYCITAPRAPLPMPSTSIAASAEHLITMREFHNLMGHPSEAVLITMAKSGSMLGIQVDLGTKISLGNEMAKAYGDKVVTDIWGPADTESISSHKYSNTYQDVSSQEEVQLHQDASPFQQLFRSFHELSTTSTILLSFPEIGKSILKAYSLWLTEIHNLEDAGGISDHTPEIILFLTPANISS</sequence>
<keyword evidence="3" id="KW-1185">Reference proteome</keyword>
<dbReference type="OMA" id="CITAPRA"/>
<reference evidence="3" key="1">
    <citation type="journal article" date="2017" name="Nat. Ecol. Evol.">
        <title>Genome expansion and lineage-specific genetic innovations in the forest pathogenic fungi Armillaria.</title>
        <authorList>
            <person name="Sipos G."/>
            <person name="Prasanna A.N."/>
            <person name="Walter M.C."/>
            <person name="O'Connor E."/>
            <person name="Balint B."/>
            <person name="Krizsan K."/>
            <person name="Kiss B."/>
            <person name="Hess J."/>
            <person name="Varga T."/>
            <person name="Slot J."/>
            <person name="Riley R."/>
            <person name="Boka B."/>
            <person name="Rigling D."/>
            <person name="Barry K."/>
            <person name="Lee J."/>
            <person name="Mihaltcheva S."/>
            <person name="LaButti K."/>
            <person name="Lipzen A."/>
            <person name="Waldron R."/>
            <person name="Moloney N.M."/>
            <person name="Sperisen C."/>
            <person name="Kredics L."/>
            <person name="Vagvoelgyi C."/>
            <person name="Patrignani A."/>
            <person name="Fitzpatrick D."/>
            <person name="Nagy I."/>
            <person name="Doyle S."/>
            <person name="Anderson J.B."/>
            <person name="Grigoriev I.V."/>
            <person name="Gueldener U."/>
            <person name="Muensterkoetter M."/>
            <person name="Nagy L.G."/>
        </authorList>
    </citation>
    <scope>NUCLEOTIDE SEQUENCE [LARGE SCALE GENOMIC DNA]</scope>
    <source>
        <strain evidence="3">Ar21-2</strain>
    </source>
</reference>
<evidence type="ECO:0000313" key="2">
    <source>
        <dbReference type="EMBL" id="PBK85955.1"/>
    </source>
</evidence>
<gene>
    <name evidence="2" type="ORF">ARMGADRAFT_1035937</name>
</gene>
<accession>A0A2H3CSD7</accession>
<dbReference type="EMBL" id="KZ293687">
    <property type="protein sequence ID" value="PBK85955.1"/>
    <property type="molecule type" value="Genomic_DNA"/>
</dbReference>